<reference evidence="4" key="2">
    <citation type="submission" date="2015-01" db="EMBL/GenBank/DDBJ databases">
        <title>Evolutionary Origins and Diversification of the Mycorrhizal Mutualists.</title>
        <authorList>
            <consortium name="DOE Joint Genome Institute"/>
            <consortium name="Mycorrhizal Genomics Consortium"/>
            <person name="Kohler A."/>
            <person name="Kuo A."/>
            <person name="Nagy L.G."/>
            <person name="Floudas D."/>
            <person name="Copeland A."/>
            <person name="Barry K.W."/>
            <person name="Cichocki N."/>
            <person name="Veneault-Fourrey C."/>
            <person name="LaButti K."/>
            <person name="Lindquist E.A."/>
            <person name="Lipzen A."/>
            <person name="Lundell T."/>
            <person name="Morin E."/>
            <person name="Murat C."/>
            <person name="Riley R."/>
            <person name="Ohm R."/>
            <person name="Sun H."/>
            <person name="Tunlid A."/>
            <person name="Henrissat B."/>
            <person name="Grigoriev I.V."/>
            <person name="Hibbett D.S."/>
            <person name="Martin F."/>
        </authorList>
    </citation>
    <scope>NUCLEOTIDE SEQUENCE [LARGE SCALE GENOMIC DNA]</scope>
    <source>
        <strain evidence="4">Zn</strain>
    </source>
</reference>
<feature type="domain" description="Metaxin glutathione S-transferase" evidence="1">
    <location>
        <begin position="233"/>
        <end position="299"/>
    </location>
</feature>
<evidence type="ECO:0000313" key="3">
    <source>
        <dbReference type="EMBL" id="KIN05537.1"/>
    </source>
</evidence>
<dbReference type="GO" id="GO:0007005">
    <property type="term" value="P:mitochondrion organization"/>
    <property type="evidence" value="ECO:0007669"/>
    <property type="project" value="TreeGrafter"/>
</dbReference>
<dbReference type="InterPro" id="IPR012336">
    <property type="entry name" value="Thioredoxin-like_fold"/>
</dbReference>
<dbReference type="Proteomes" id="UP000054321">
    <property type="component" value="Unassembled WGS sequence"/>
</dbReference>
<dbReference type="InterPro" id="IPR050931">
    <property type="entry name" value="Mito_Protein_Transport_Metaxin"/>
</dbReference>
<dbReference type="InterPro" id="IPR033468">
    <property type="entry name" value="Metaxin_GST"/>
</dbReference>
<dbReference type="EMBL" id="KN832871">
    <property type="protein sequence ID" value="KIN05537.1"/>
    <property type="molecule type" value="Genomic_DNA"/>
</dbReference>
<name>A0A0C3HTG2_OIDMZ</name>
<proteinExistence type="predicted"/>
<dbReference type="Pfam" id="PF17172">
    <property type="entry name" value="GST_N_4"/>
    <property type="match status" value="1"/>
</dbReference>
<dbReference type="STRING" id="913774.A0A0C3HTG2"/>
<dbReference type="CDD" id="cd03193">
    <property type="entry name" value="GST_C_Metaxin"/>
    <property type="match status" value="1"/>
</dbReference>
<dbReference type="OrthoDB" id="198787at2759"/>
<dbReference type="Pfam" id="PF17171">
    <property type="entry name" value="GST_C_6"/>
    <property type="match status" value="1"/>
</dbReference>
<evidence type="ECO:0000259" key="2">
    <source>
        <dbReference type="Pfam" id="PF17172"/>
    </source>
</evidence>
<dbReference type="GO" id="GO:0001401">
    <property type="term" value="C:SAM complex"/>
    <property type="evidence" value="ECO:0007669"/>
    <property type="project" value="TreeGrafter"/>
</dbReference>
<organism evidence="3 4">
    <name type="scientific">Oidiodendron maius (strain Zn)</name>
    <dbReference type="NCBI Taxonomy" id="913774"/>
    <lineage>
        <taxon>Eukaryota</taxon>
        <taxon>Fungi</taxon>
        <taxon>Dikarya</taxon>
        <taxon>Ascomycota</taxon>
        <taxon>Pezizomycotina</taxon>
        <taxon>Leotiomycetes</taxon>
        <taxon>Leotiomycetes incertae sedis</taxon>
        <taxon>Myxotrichaceae</taxon>
        <taxon>Oidiodendron</taxon>
    </lineage>
</organism>
<reference evidence="3 4" key="1">
    <citation type="submission" date="2014-04" db="EMBL/GenBank/DDBJ databases">
        <authorList>
            <consortium name="DOE Joint Genome Institute"/>
            <person name="Kuo A."/>
            <person name="Martino E."/>
            <person name="Perotto S."/>
            <person name="Kohler A."/>
            <person name="Nagy L.G."/>
            <person name="Floudas D."/>
            <person name="Copeland A."/>
            <person name="Barry K.W."/>
            <person name="Cichocki N."/>
            <person name="Veneault-Fourrey C."/>
            <person name="LaButti K."/>
            <person name="Lindquist E.A."/>
            <person name="Lipzen A."/>
            <person name="Lundell T."/>
            <person name="Morin E."/>
            <person name="Murat C."/>
            <person name="Sun H."/>
            <person name="Tunlid A."/>
            <person name="Henrissat B."/>
            <person name="Grigoriev I.V."/>
            <person name="Hibbett D.S."/>
            <person name="Martin F."/>
            <person name="Nordberg H.P."/>
            <person name="Cantor M.N."/>
            <person name="Hua S.X."/>
        </authorList>
    </citation>
    <scope>NUCLEOTIDE SEQUENCE [LARGE SCALE GENOMIC DNA]</scope>
    <source>
        <strain evidence="3 4">Zn</strain>
    </source>
</reference>
<gene>
    <name evidence="3" type="ORF">OIDMADRAFT_113924</name>
</gene>
<keyword evidence="4" id="KW-1185">Reference proteome</keyword>
<dbReference type="AlphaFoldDB" id="A0A0C3HTG2"/>
<accession>A0A0C3HTG2</accession>
<evidence type="ECO:0000313" key="4">
    <source>
        <dbReference type="Proteomes" id="UP000054321"/>
    </source>
</evidence>
<dbReference type="PANTHER" id="PTHR12289">
    <property type="entry name" value="METAXIN RELATED"/>
    <property type="match status" value="1"/>
</dbReference>
<evidence type="ECO:0008006" key="5">
    <source>
        <dbReference type="Google" id="ProtNLM"/>
    </source>
</evidence>
<evidence type="ECO:0000259" key="1">
    <source>
        <dbReference type="Pfam" id="PF17171"/>
    </source>
</evidence>
<feature type="domain" description="Thioredoxin-like fold" evidence="2">
    <location>
        <begin position="84"/>
        <end position="180"/>
    </location>
</feature>
<dbReference type="PANTHER" id="PTHR12289:SF44">
    <property type="entry name" value="OUTER MEMBRANE PROTEIN (SAM35), PUTATIVE (AFU_ORTHOLOGUE AFUA_1G13180)-RELATED"/>
    <property type="match status" value="1"/>
</dbReference>
<dbReference type="InParanoid" id="A0A0C3HTG2"/>
<dbReference type="HOGENOM" id="CLU_055680_0_0_1"/>
<protein>
    <recommendedName>
        <fullName evidence="5">Thioredoxin-like fold domain-containing protein</fullName>
    </recommendedName>
</protein>
<sequence>MPPEPAPHEAAEDLSHAPKQKEASFIKDLFSVPLPVKKLFDLVPLVTYSPNQLPQRSPKSSRIPSLYIFSTDHDAAAGRPSFNPSCLKWQTFLNIAGVHYRLVSSNNHASPTGALPFLLPPAQSNPAQDALPVPSNKILKYATDHGGQIREPSGMRYEAYQSLLDHRIRNAWLYTLYLSPGNFSSIAAPLYIHPASSNPLVRLSLSHSLRSAAAAELLKQSAVIDANDLHSEADKAFEALSSLLGADEWFFGEEAPTLFDASVFAYTQLLLDERLQWADAKLSTALRRRANLVAHRERVLGRYYGR</sequence>